<feature type="chain" id="PRO_5043808733" description="Secreted protein" evidence="2">
    <location>
        <begin position="24"/>
        <end position="134"/>
    </location>
</feature>
<proteinExistence type="predicted"/>
<name>A0AAV4RQB4_CAEEX</name>
<organism evidence="3 4">
    <name type="scientific">Caerostris extrusa</name>
    <name type="common">Bark spider</name>
    <name type="synonym">Caerostris bankana</name>
    <dbReference type="NCBI Taxonomy" id="172846"/>
    <lineage>
        <taxon>Eukaryota</taxon>
        <taxon>Metazoa</taxon>
        <taxon>Ecdysozoa</taxon>
        <taxon>Arthropoda</taxon>
        <taxon>Chelicerata</taxon>
        <taxon>Arachnida</taxon>
        <taxon>Araneae</taxon>
        <taxon>Araneomorphae</taxon>
        <taxon>Entelegynae</taxon>
        <taxon>Araneoidea</taxon>
        <taxon>Araneidae</taxon>
        <taxon>Caerostris</taxon>
    </lineage>
</organism>
<comment type="caution">
    <text evidence="3">The sequence shown here is derived from an EMBL/GenBank/DDBJ whole genome shotgun (WGS) entry which is preliminary data.</text>
</comment>
<evidence type="ECO:0000313" key="3">
    <source>
        <dbReference type="EMBL" id="GIY23910.1"/>
    </source>
</evidence>
<dbReference type="EMBL" id="BPLR01008329">
    <property type="protein sequence ID" value="GIY23910.1"/>
    <property type="molecule type" value="Genomic_DNA"/>
</dbReference>
<feature type="signal peptide" evidence="2">
    <location>
        <begin position="1"/>
        <end position="23"/>
    </location>
</feature>
<dbReference type="AlphaFoldDB" id="A0AAV4RQB4"/>
<feature type="compositionally biased region" description="Basic residues" evidence="1">
    <location>
        <begin position="112"/>
        <end position="122"/>
    </location>
</feature>
<evidence type="ECO:0000256" key="2">
    <source>
        <dbReference type="SAM" id="SignalP"/>
    </source>
</evidence>
<evidence type="ECO:0000256" key="1">
    <source>
        <dbReference type="SAM" id="MobiDB-lite"/>
    </source>
</evidence>
<keyword evidence="4" id="KW-1185">Reference proteome</keyword>
<dbReference type="Proteomes" id="UP001054945">
    <property type="component" value="Unassembled WGS sequence"/>
</dbReference>
<reference evidence="3 4" key="1">
    <citation type="submission" date="2021-06" db="EMBL/GenBank/DDBJ databases">
        <title>Caerostris extrusa draft genome.</title>
        <authorList>
            <person name="Kono N."/>
            <person name="Arakawa K."/>
        </authorList>
    </citation>
    <scope>NUCLEOTIDE SEQUENCE [LARGE SCALE GENOMIC DNA]</scope>
</reference>
<keyword evidence="2" id="KW-0732">Signal</keyword>
<accession>A0AAV4RQB4</accession>
<sequence length="134" mass="14991">MLTISYLFLLFKALICRVHVRSAHPISSLSTKNFSVSIILSKAENVKESGSTAFQKALLWEVRVIYSFRGSNVYSPSKCPISNLHPPKIRERNAEKRNLVSLRQPPKDKHSACRRSTKRGQKKVSPSGGGVNLL</sequence>
<evidence type="ECO:0000313" key="4">
    <source>
        <dbReference type="Proteomes" id="UP001054945"/>
    </source>
</evidence>
<feature type="region of interest" description="Disordered" evidence="1">
    <location>
        <begin position="82"/>
        <end position="134"/>
    </location>
</feature>
<protein>
    <recommendedName>
        <fullName evidence="5">Secreted protein</fullName>
    </recommendedName>
</protein>
<feature type="compositionally biased region" description="Basic and acidic residues" evidence="1">
    <location>
        <begin position="88"/>
        <end position="98"/>
    </location>
</feature>
<gene>
    <name evidence="3" type="ORF">CEXT_295091</name>
</gene>
<evidence type="ECO:0008006" key="5">
    <source>
        <dbReference type="Google" id="ProtNLM"/>
    </source>
</evidence>